<gene>
    <name evidence="8" type="primary">sctE</name>
    <name evidence="8" type="ORF">AB3G37_14680</name>
</gene>
<reference evidence="8" key="1">
    <citation type="submission" date="2024-07" db="EMBL/GenBank/DDBJ databases">
        <authorList>
            <person name="Biller S.J."/>
        </authorList>
    </citation>
    <scope>NUCLEOTIDE SEQUENCE</scope>
    <source>
        <strain evidence="8">WC2420</strain>
    </source>
</reference>
<proteinExistence type="inferred from homology"/>
<accession>A0AB39VKY0</accession>
<evidence type="ECO:0000313" key="8">
    <source>
        <dbReference type="EMBL" id="XDU70817.1"/>
    </source>
</evidence>
<dbReference type="EMBL" id="CP165628">
    <property type="protein sequence ID" value="XDU70817.1"/>
    <property type="molecule type" value="Genomic_DNA"/>
</dbReference>
<evidence type="ECO:0000256" key="5">
    <source>
        <dbReference type="SAM" id="Coils"/>
    </source>
</evidence>
<keyword evidence="6" id="KW-0472">Membrane</keyword>
<protein>
    <submittedName>
        <fullName evidence="8">Type III secretion system translocon subunit SctE</fullName>
    </submittedName>
</protein>
<comment type="similarity">
    <text evidence="4">Belongs to the SctE/SipB/YopB family.</text>
</comment>
<evidence type="ECO:0000256" key="1">
    <source>
        <dbReference type="ARBA" id="ARBA00004301"/>
    </source>
</evidence>
<keyword evidence="3" id="KW-0843">Virulence</keyword>
<feature type="coiled-coil region" evidence="5">
    <location>
        <begin position="267"/>
        <end position="294"/>
    </location>
</feature>
<sequence>MNDKVNMTGPLSLPAARQFNESEEKVGIHGFIKINDFITLAKQVTNDMLAVPSNLNHPTKCLVEKPALASPKDSTHQDMKSGGLTALVGALMLIISSSNSDKFKSRIAQINALSQAKAAATEIFFENYKQAVELGMLSQKTAASAHEELLSANSKYHETKSHFQILEKQLASLLPSDINFSKIKKELNEADKKLTLTNSLRNDAKKIAIAAALDASQKIIAADSLWSNAQKADSPDVLNDINNSHLTGMAAVTLLLGQLSNLINDNADNKLKSNAELTKKLQEARQAEMLANAKEQAEAIAKAEKLNKTMGCVGKIVGGLLLVVGAVGAVFSGGATLVIAAVGLALMAADVIVKAVTGKSITDRLMAPILEHVIQPMMKYIAEVVEKILKKLGVDEKDIKIISTAVSAVVVAVVIIVASVVAKNVAKVILKNMMPMIKRLISKIIPAVVKNSAKIASGAVRTQLQD</sequence>
<evidence type="ECO:0000256" key="2">
    <source>
        <dbReference type="ARBA" id="ARBA00022870"/>
    </source>
</evidence>
<dbReference type="Pfam" id="PF04888">
    <property type="entry name" value="SseC"/>
    <property type="match status" value="1"/>
</dbReference>
<name>A0AB39VKY0_9GAMM</name>
<feature type="domain" description="Translocator protein BipB-like C-terminal" evidence="7">
    <location>
        <begin position="256"/>
        <end position="464"/>
    </location>
</feature>
<keyword evidence="6" id="KW-1133">Transmembrane helix</keyword>
<evidence type="ECO:0000259" key="7">
    <source>
        <dbReference type="Pfam" id="PF04888"/>
    </source>
</evidence>
<dbReference type="InterPro" id="IPR003895">
    <property type="entry name" value="T3SS_SctE/BipB"/>
</dbReference>
<evidence type="ECO:0000256" key="6">
    <source>
        <dbReference type="SAM" id="Phobius"/>
    </source>
</evidence>
<evidence type="ECO:0000256" key="3">
    <source>
        <dbReference type="ARBA" id="ARBA00023026"/>
    </source>
</evidence>
<dbReference type="RefSeq" id="WP_369788262.1">
    <property type="nucleotide sequence ID" value="NZ_CP165628.1"/>
</dbReference>
<dbReference type="Gene3D" id="1.20.120.330">
    <property type="entry name" value="Nucleotidyltransferases domain 2"/>
    <property type="match status" value="2"/>
</dbReference>
<keyword evidence="2" id="KW-1043">Host membrane</keyword>
<keyword evidence="5" id="KW-0175">Coiled coil</keyword>
<dbReference type="GO" id="GO:0016020">
    <property type="term" value="C:membrane"/>
    <property type="evidence" value="ECO:0007669"/>
    <property type="project" value="InterPro"/>
</dbReference>
<evidence type="ECO:0000256" key="4">
    <source>
        <dbReference type="ARBA" id="ARBA00035640"/>
    </source>
</evidence>
<dbReference type="InterPro" id="IPR006972">
    <property type="entry name" value="BipB-like_C"/>
</dbReference>
<keyword evidence="6" id="KW-0812">Transmembrane</keyword>
<dbReference type="GO" id="GO:0005576">
    <property type="term" value="C:extracellular region"/>
    <property type="evidence" value="ECO:0007669"/>
    <property type="project" value="InterPro"/>
</dbReference>
<dbReference type="AlphaFoldDB" id="A0AB39VKY0"/>
<dbReference type="PRINTS" id="PR01375">
    <property type="entry name" value="BACINVASINB"/>
</dbReference>
<feature type="transmembrane region" description="Helical" evidence="6">
    <location>
        <begin position="401"/>
        <end position="422"/>
    </location>
</feature>
<comment type="subcellular location">
    <subcellularLocation>
        <location evidence="1">Host membrane</location>
        <topology evidence="1">Multi-pass membrane protein</topology>
    </subcellularLocation>
</comment>
<dbReference type="GO" id="GO:0033644">
    <property type="term" value="C:host cell membrane"/>
    <property type="evidence" value="ECO:0007669"/>
    <property type="project" value="UniProtKB-SubCell"/>
</dbReference>
<feature type="transmembrane region" description="Helical" evidence="6">
    <location>
        <begin position="312"/>
        <end position="331"/>
    </location>
</feature>
<organism evidence="8">
    <name type="scientific">Rouxiella sp. WC2420</name>
    <dbReference type="NCBI Taxonomy" id="3234145"/>
    <lineage>
        <taxon>Bacteria</taxon>
        <taxon>Pseudomonadati</taxon>
        <taxon>Pseudomonadota</taxon>
        <taxon>Gammaproteobacteria</taxon>
        <taxon>Enterobacterales</taxon>
        <taxon>Yersiniaceae</taxon>
        <taxon>Rouxiella</taxon>
    </lineage>
</organism>